<dbReference type="GeneID" id="93582667"/>
<evidence type="ECO:0000259" key="6">
    <source>
        <dbReference type="Pfam" id="PF10392"/>
    </source>
</evidence>
<dbReference type="GO" id="GO:0017119">
    <property type="term" value="C:Golgi transport complex"/>
    <property type="evidence" value="ECO:0007669"/>
    <property type="project" value="InterPro"/>
</dbReference>
<feature type="region of interest" description="Disordered" evidence="5">
    <location>
        <begin position="255"/>
        <end position="275"/>
    </location>
</feature>
<feature type="compositionally biased region" description="Polar residues" evidence="5">
    <location>
        <begin position="410"/>
        <end position="420"/>
    </location>
</feature>
<feature type="compositionally biased region" description="Basic and acidic residues" evidence="5">
    <location>
        <begin position="264"/>
        <end position="275"/>
    </location>
</feature>
<proteinExistence type="predicted"/>
<reference evidence="8 9" key="1">
    <citation type="submission" date="2019-01" db="EMBL/GenBank/DDBJ databases">
        <title>Intercellular communication is required for trap formation in the nematode-trapping fungus Duddingtonia flagrans.</title>
        <authorList>
            <person name="Youssar L."/>
            <person name="Wernet V."/>
            <person name="Hensel N."/>
            <person name="Hildebrandt H.-G."/>
            <person name="Fischer R."/>
        </authorList>
    </citation>
    <scope>NUCLEOTIDE SEQUENCE [LARGE SCALE GENOMIC DNA]</scope>
    <source>
        <strain evidence="8 9">CBS H-5679</strain>
    </source>
</reference>
<accession>A0A437ADI9</accession>
<dbReference type="GO" id="GO:0006891">
    <property type="term" value="P:intra-Golgi vesicle-mediated transport"/>
    <property type="evidence" value="ECO:0007669"/>
    <property type="project" value="InterPro"/>
</dbReference>
<feature type="domain" description="Conserved oligomeric Golgi complex subunit 5 helical" evidence="7">
    <location>
        <begin position="274"/>
        <end position="478"/>
    </location>
</feature>
<comment type="subcellular location">
    <subcellularLocation>
        <location evidence="1">Golgi apparatus membrane</location>
        <topology evidence="1">Peripheral membrane protein</topology>
    </subcellularLocation>
</comment>
<protein>
    <recommendedName>
        <fullName evidence="2">Conserved oligomeric Golgi complex subunit 5</fullName>
    </recommendedName>
</protein>
<dbReference type="Pfam" id="PF10392">
    <property type="entry name" value="COG5_N"/>
    <property type="match status" value="1"/>
</dbReference>
<evidence type="ECO:0000313" key="9">
    <source>
        <dbReference type="Proteomes" id="UP000283090"/>
    </source>
</evidence>
<keyword evidence="4" id="KW-0472">Membrane</keyword>
<feature type="region of interest" description="Disordered" evidence="5">
    <location>
        <begin position="375"/>
        <end position="420"/>
    </location>
</feature>
<feature type="domain" description="Conserved oligomeric Golgi complex subunit 5 N-terminal" evidence="6">
    <location>
        <begin position="32"/>
        <end position="162"/>
    </location>
</feature>
<dbReference type="InterPro" id="IPR049176">
    <property type="entry name" value="COG5_N"/>
</dbReference>
<dbReference type="OrthoDB" id="18786at2759"/>
<gene>
    <name evidence="8" type="ORF">DFL_000356</name>
</gene>
<organism evidence="8 9">
    <name type="scientific">Arthrobotrys flagrans</name>
    <name type="common">Nematode-trapping fungus</name>
    <name type="synonym">Trichothecium flagrans</name>
    <dbReference type="NCBI Taxonomy" id="97331"/>
    <lineage>
        <taxon>Eukaryota</taxon>
        <taxon>Fungi</taxon>
        <taxon>Dikarya</taxon>
        <taxon>Ascomycota</taxon>
        <taxon>Pezizomycotina</taxon>
        <taxon>Orbiliomycetes</taxon>
        <taxon>Orbiliales</taxon>
        <taxon>Orbiliaceae</taxon>
        <taxon>Arthrobotrys</taxon>
    </lineage>
</organism>
<evidence type="ECO:0000256" key="4">
    <source>
        <dbReference type="ARBA" id="ARBA00023136"/>
    </source>
</evidence>
<sequence length="585" mass="63136">MDDPTVEVTAPDDDNNALENKAAPSYIDFDIFLDSEFSPYSFANTLIHATNNLSDTTLDLSTPLSRVLFDLQEIDTHIHTLTTSSAEPLLTHAKVSRDNSKLLVDSIREQLTQLSASYTRLSREVLDRHDVTKPLNTVVENLARTTRLLRGCTRCLLLGRQLEVQLSEAIPTGTTDDPKGPRRPRKEDPKALIRAAYTIVELRRMYSNATGEAPGLETLDVMKTLLNTVITPADRTIKARAQQTIKEFSFASSSSSSSALSASTDKEPTTSETRPRATAAILVLHILSPTSYTPGTGSASASNAKSPTSLLTSTITSYLQSQLTTSLASISRSLTTLSTLDRTLTEVSTRAANIVALEKILQSIPANISTNPSQLTFSTPAFDPASGLSDNANNVDPSDEDSEDEITESGGPSSANKKGTQETLLTPLLSSLDTPSLTTHFFRTLASNLDPRVREIMAKGGLAAKNLRDGRDKVRNGLRDCVIRGVNAGNAAGSSSSRPGSTAQDGKGLEGLQFQPFRTPLGTQEPQIRPSNTIKFESPEKPSTGSEFLTWKTSAVKMYLQPIGPATNNISVKQKKPFPTPSIDE</sequence>
<dbReference type="PANTHER" id="PTHR13228">
    <property type="entry name" value="CONSERVED OLIGOMERIC GOLGI COMPLEX COMPONENT 5"/>
    <property type="match status" value="1"/>
</dbReference>
<dbReference type="STRING" id="97331.A0A437ADI9"/>
<feature type="region of interest" description="Disordered" evidence="5">
    <location>
        <begin position="169"/>
        <end position="190"/>
    </location>
</feature>
<evidence type="ECO:0000256" key="5">
    <source>
        <dbReference type="SAM" id="MobiDB-lite"/>
    </source>
</evidence>
<keyword evidence="9" id="KW-1185">Reference proteome</keyword>
<feature type="compositionally biased region" description="Low complexity" evidence="5">
    <location>
        <begin position="488"/>
        <end position="503"/>
    </location>
</feature>
<feature type="compositionally biased region" description="Basic and acidic residues" evidence="5">
    <location>
        <begin position="176"/>
        <end position="190"/>
    </location>
</feature>
<keyword evidence="3" id="KW-0333">Golgi apparatus</keyword>
<dbReference type="VEuPathDB" id="FungiDB:DFL_000356"/>
<comment type="caution">
    <text evidence="8">The sequence shown here is derived from an EMBL/GenBank/DDBJ whole genome shotgun (WGS) entry which is preliminary data.</text>
</comment>
<feature type="region of interest" description="Disordered" evidence="5">
    <location>
        <begin position="563"/>
        <end position="585"/>
    </location>
</feature>
<dbReference type="PANTHER" id="PTHR13228:SF3">
    <property type="entry name" value="CONSERVED OLIGOMERIC GOLGI COMPLEX SUBUNIT 5"/>
    <property type="match status" value="1"/>
</dbReference>
<evidence type="ECO:0000259" key="7">
    <source>
        <dbReference type="Pfam" id="PF20649"/>
    </source>
</evidence>
<evidence type="ECO:0000256" key="2">
    <source>
        <dbReference type="ARBA" id="ARBA00020974"/>
    </source>
</evidence>
<evidence type="ECO:0000256" key="1">
    <source>
        <dbReference type="ARBA" id="ARBA00004395"/>
    </source>
</evidence>
<evidence type="ECO:0000256" key="3">
    <source>
        <dbReference type="ARBA" id="ARBA00023034"/>
    </source>
</evidence>
<dbReference type="InterPro" id="IPR048485">
    <property type="entry name" value="COG5_helical"/>
</dbReference>
<feature type="compositionally biased region" description="Polar residues" evidence="5">
    <location>
        <begin position="521"/>
        <end position="547"/>
    </location>
</feature>
<dbReference type="GO" id="GO:0000139">
    <property type="term" value="C:Golgi membrane"/>
    <property type="evidence" value="ECO:0007669"/>
    <property type="project" value="UniProtKB-SubCell"/>
</dbReference>
<dbReference type="Pfam" id="PF20649">
    <property type="entry name" value="COG5_C"/>
    <property type="match status" value="1"/>
</dbReference>
<evidence type="ECO:0000313" key="8">
    <source>
        <dbReference type="EMBL" id="RVD89343.1"/>
    </source>
</evidence>
<dbReference type="InterPro" id="IPR019465">
    <property type="entry name" value="Cog5"/>
</dbReference>
<dbReference type="Proteomes" id="UP000283090">
    <property type="component" value="Unassembled WGS sequence"/>
</dbReference>
<dbReference type="RefSeq" id="XP_067494887.1">
    <property type="nucleotide sequence ID" value="XM_067632515.1"/>
</dbReference>
<feature type="region of interest" description="Disordered" evidence="5">
    <location>
        <begin position="488"/>
        <end position="547"/>
    </location>
</feature>
<dbReference type="AlphaFoldDB" id="A0A437ADI9"/>
<name>A0A437ADI9_ARTFL</name>
<feature type="compositionally biased region" description="Acidic residues" evidence="5">
    <location>
        <begin position="397"/>
        <end position="407"/>
    </location>
</feature>
<dbReference type="EMBL" id="SAEB01000001">
    <property type="protein sequence ID" value="RVD89343.1"/>
    <property type="molecule type" value="Genomic_DNA"/>
</dbReference>